<evidence type="ECO:0000313" key="1">
    <source>
        <dbReference type="EMBL" id="GBL73529.1"/>
    </source>
</evidence>
<protein>
    <recommendedName>
        <fullName evidence="3">Histone-lysine N-methyltransferase SETMAR</fullName>
    </recommendedName>
</protein>
<proteinExistence type="predicted"/>
<reference evidence="1 2" key="1">
    <citation type="journal article" date="2019" name="Sci. Rep.">
        <title>Orb-weaving spider Araneus ventricosus genome elucidates the spidroin gene catalogue.</title>
        <authorList>
            <person name="Kono N."/>
            <person name="Nakamura H."/>
            <person name="Ohtoshi R."/>
            <person name="Moran D.A.P."/>
            <person name="Shinohara A."/>
            <person name="Yoshida Y."/>
            <person name="Fujiwara M."/>
            <person name="Mori M."/>
            <person name="Tomita M."/>
            <person name="Arakawa K."/>
        </authorList>
    </citation>
    <scope>NUCLEOTIDE SEQUENCE [LARGE SCALE GENOMIC DNA]</scope>
</reference>
<sequence length="104" mass="12089">MRSKKSCLSRRYKSKNSSNFKLMVIITYGCDGVFLVHSVPQAQSANYQYYCSFEAYLSRKIAKKVRTTFAIPPIILHDDVHPHISQPVTDLCVRWSWGLHYHHS</sequence>
<dbReference type="GO" id="GO:0003676">
    <property type="term" value="F:nucleic acid binding"/>
    <property type="evidence" value="ECO:0007669"/>
    <property type="project" value="InterPro"/>
</dbReference>
<dbReference type="AlphaFoldDB" id="A0A4Y2A2A2"/>
<comment type="caution">
    <text evidence="1">The sequence shown here is derived from an EMBL/GenBank/DDBJ whole genome shotgun (WGS) entry which is preliminary data.</text>
</comment>
<dbReference type="InterPro" id="IPR036397">
    <property type="entry name" value="RNaseH_sf"/>
</dbReference>
<dbReference type="EMBL" id="BGPR01000003">
    <property type="protein sequence ID" value="GBL73529.1"/>
    <property type="molecule type" value="Genomic_DNA"/>
</dbReference>
<organism evidence="1 2">
    <name type="scientific">Araneus ventricosus</name>
    <name type="common">Orbweaver spider</name>
    <name type="synonym">Epeira ventricosa</name>
    <dbReference type="NCBI Taxonomy" id="182803"/>
    <lineage>
        <taxon>Eukaryota</taxon>
        <taxon>Metazoa</taxon>
        <taxon>Ecdysozoa</taxon>
        <taxon>Arthropoda</taxon>
        <taxon>Chelicerata</taxon>
        <taxon>Arachnida</taxon>
        <taxon>Araneae</taxon>
        <taxon>Araneomorphae</taxon>
        <taxon>Entelegynae</taxon>
        <taxon>Araneoidea</taxon>
        <taxon>Araneidae</taxon>
        <taxon>Araneus</taxon>
    </lineage>
</organism>
<name>A0A4Y2A2A2_ARAVE</name>
<accession>A0A4Y2A2A2</accession>
<evidence type="ECO:0008006" key="3">
    <source>
        <dbReference type="Google" id="ProtNLM"/>
    </source>
</evidence>
<evidence type="ECO:0000313" key="2">
    <source>
        <dbReference type="Proteomes" id="UP000499080"/>
    </source>
</evidence>
<keyword evidence="2" id="KW-1185">Reference proteome</keyword>
<dbReference type="Gene3D" id="3.30.420.10">
    <property type="entry name" value="Ribonuclease H-like superfamily/Ribonuclease H"/>
    <property type="match status" value="1"/>
</dbReference>
<dbReference type="Proteomes" id="UP000499080">
    <property type="component" value="Unassembled WGS sequence"/>
</dbReference>
<gene>
    <name evidence="1" type="ORF">AVEN_159513_1</name>
</gene>